<feature type="domain" description="Tryptophan synthase beta chain-like PALP" evidence="15">
    <location>
        <begin position="37"/>
        <end position="329"/>
    </location>
</feature>
<dbReference type="GeneID" id="109468155"/>
<evidence type="ECO:0000256" key="14">
    <source>
        <dbReference type="ARBA" id="ARBA00081847"/>
    </source>
</evidence>
<dbReference type="CDD" id="cd01561">
    <property type="entry name" value="CBS_like"/>
    <property type="match status" value="1"/>
</dbReference>
<dbReference type="GO" id="GO:0005739">
    <property type="term" value="C:mitochondrion"/>
    <property type="evidence" value="ECO:0007669"/>
    <property type="project" value="UniProtKB-SubCell"/>
</dbReference>
<dbReference type="Proteomes" id="UP000515135">
    <property type="component" value="Unplaced"/>
</dbReference>
<dbReference type="InterPro" id="IPR050214">
    <property type="entry name" value="Cys_Synth/Cystath_Beta-Synth"/>
</dbReference>
<dbReference type="InterPro" id="IPR001926">
    <property type="entry name" value="TrpB-like_PALP"/>
</dbReference>
<dbReference type="GO" id="GO:0008652">
    <property type="term" value="P:amino acid biosynthetic process"/>
    <property type="evidence" value="ECO:0007669"/>
    <property type="project" value="UniProtKB-KW"/>
</dbReference>
<keyword evidence="6" id="KW-0663">Pyridoxal phosphate</keyword>
<comment type="function">
    <text evidence="10">Catalyzes the conversion of O-succinyl-L-serine into cysteine, the last step in the cysteine biosynthesis pathway. Can also use O-acetyl-L-serine.</text>
</comment>
<comment type="pathway">
    <text evidence="3">Amino-acid biosynthesis; L-cysteine biosynthesis; L-cysteine from L-serine: step 2/2.</text>
</comment>
<comment type="cofactor">
    <cofactor evidence="1">
        <name>pyridoxal 5'-phosphate</name>
        <dbReference type="ChEBI" id="CHEBI:597326"/>
    </cofactor>
</comment>
<evidence type="ECO:0000256" key="1">
    <source>
        <dbReference type="ARBA" id="ARBA00001933"/>
    </source>
</evidence>
<dbReference type="PANTHER" id="PTHR10314">
    <property type="entry name" value="CYSTATHIONINE BETA-SYNTHASE"/>
    <property type="match status" value="1"/>
</dbReference>
<dbReference type="Pfam" id="PF00291">
    <property type="entry name" value="PALP"/>
    <property type="match status" value="1"/>
</dbReference>
<keyword evidence="7" id="KW-0809">Transit peptide</keyword>
<keyword evidence="5" id="KW-0808">Transferase</keyword>
<dbReference type="Gene3D" id="3.40.50.1100">
    <property type="match status" value="2"/>
</dbReference>
<dbReference type="FunFam" id="3.40.50.1100:FF:000011">
    <property type="entry name" value="Cysteine synthase (o-acetylserine)"/>
    <property type="match status" value="1"/>
</dbReference>
<evidence type="ECO:0000256" key="9">
    <source>
        <dbReference type="ARBA" id="ARBA00050981"/>
    </source>
</evidence>
<dbReference type="AlphaFoldDB" id="A0A6P4YTK4"/>
<evidence type="ECO:0000256" key="3">
    <source>
        <dbReference type="ARBA" id="ARBA00004962"/>
    </source>
</evidence>
<evidence type="ECO:0000256" key="4">
    <source>
        <dbReference type="ARBA" id="ARBA00022605"/>
    </source>
</evidence>
<evidence type="ECO:0000256" key="13">
    <source>
        <dbReference type="ARBA" id="ARBA00079147"/>
    </source>
</evidence>
<dbReference type="SUPFAM" id="SSF53686">
    <property type="entry name" value="Tryptophan synthase beta subunit-like PLP-dependent enzymes"/>
    <property type="match status" value="1"/>
</dbReference>
<evidence type="ECO:0000256" key="6">
    <source>
        <dbReference type="ARBA" id="ARBA00022898"/>
    </source>
</evidence>
<gene>
    <name evidence="17" type="primary">LOC109468155</name>
</gene>
<dbReference type="OrthoDB" id="10259545at2759"/>
<evidence type="ECO:0000313" key="16">
    <source>
        <dbReference type="Proteomes" id="UP000515135"/>
    </source>
</evidence>
<dbReference type="GO" id="GO:0044272">
    <property type="term" value="P:sulfur compound biosynthetic process"/>
    <property type="evidence" value="ECO:0007669"/>
    <property type="project" value="UniProtKB-ARBA"/>
</dbReference>
<dbReference type="GO" id="GO:0009069">
    <property type="term" value="P:serine family amino acid metabolic process"/>
    <property type="evidence" value="ECO:0007669"/>
    <property type="project" value="UniProtKB-ARBA"/>
</dbReference>
<dbReference type="GO" id="GO:0016740">
    <property type="term" value="F:transferase activity"/>
    <property type="evidence" value="ECO:0007669"/>
    <property type="project" value="UniProtKB-KW"/>
</dbReference>
<evidence type="ECO:0000313" key="17">
    <source>
        <dbReference type="RefSeq" id="XP_019621962.1"/>
    </source>
</evidence>
<evidence type="ECO:0000256" key="10">
    <source>
        <dbReference type="ARBA" id="ARBA00058228"/>
    </source>
</evidence>
<evidence type="ECO:0000256" key="8">
    <source>
        <dbReference type="ARBA" id="ARBA00023128"/>
    </source>
</evidence>
<accession>A0A6P4YTK4</accession>
<evidence type="ECO:0000256" key="5">
    <source>
        <dbReference type="ARBA" id="ARBA00022679"/>
    </source>
</evidence>
<keyword evidence="4" id="KW-0028">Amino-acid biosynthesis</keyword>
<reference evidence="17" key="1">
    <citation type="submission" date="2025-08" db="UniProtKB">
        <authorList>
            <consortium name="RefSeq"/>
        </authorList>
    </citation>
    <scope>IDENTIFICATION</scope>
    <source>
        <tissue evidence="17">Gonad</tissue>
    </source>
</reference>
<dbReference type="GO" id="GO:0006534">
    <property type="term" value="P:cysteine metabolic process"/>
    <property type="evidence" value="ECO:0007669"/>
    <property type="project" value="UniProtKB-ARBA"/>
</dbReference>
<evidence type="ECO:0000256" key="7">
    <source>
        <dbReference type="ARBA" id="ARBA00022946"/>
    </source>
</evidence>
<evidence type="ECO:0000259" key="15">
    <source>
        <dbReference type="Pfam" id="PF00291"/>
    </source>
</evidence>
<proteinExistence type="predicted"/>
<dbReference type="KEGG" id="bbel:109468155"/>
<dbReference type="NCBIfam" id="NF007989">
    <property type="entry name" value="PRK10717.1"/>
    <property type="match status" value="1"/>
</dbReference>
<comment type="catalytic activity">
    <reaction evidence="9">
        <text>O-succinyl-L-serine + hydrogen sulfide = L-cysteine + succinate</text>
        <dbReference type="Rhea" id="RHEA:53816"/>
        <dbReference type="ChEBI" id="CHEBI:29919"/>
        <dbReference type="ChEBI" id="CHEBI:30031"/>
        <dbReference type="ChEBI" id="CHEBI:35235"/>
        <dbReference type="ChEBI" id="CHEBI:136856"/>
    </reaction>
</comment>
<dbReference type="InterPro" id="IPR036052">
    <property type="entry name" value="TrpB-like_PALP_sf"/>
</dbReference>
<keyword evidence="16" id="KW-1185">Reference proteome</keyword>
<organism evidence="16 17">
    <name type="scientific">Branchiostoma belcheri</name>
    <name type="common">Amphioxus</name>
    <dbReference type="NCBI Taxonomy" id="7741"/>
    <lineage>
        <taxon>Eukaryota</taxon>
        <taxon>Metazoa</taxon>
        <taxon>Chordata</taxon>
        <taxon>Cephalochordata</taxon>
        <taxon>Leptocardii</taxon>
        <taxon>Amphioxiformes</taxon>
        <taxon>Branchiostomatidae</taxon>
        <taxon>Branchiostoma</taxon>
    </lineage>
</organism>
<keyword evidence="8" id="KW-0496">Mitochondrion</keyword>
<name>A0A6P4YTK4_BRABE</name>
<evidence type="ECO:0000256" key="2">
    <source>
        <dbReference type="ARBA" id="ARBA00004173"/>
    </source>
</evidence>
<sequence length="363" mass="39327">MASVGKTVWFLRHSQPVFSRQFQRFQSSEVRQGFLGTVGNTPLIYLKKISENTGCTILAKAEFLNSGGSVKDRAALFLIKDAQEKGLIGPGGTVVEGTAGNTGIGLAHMCLALGYKCVIYMPNNQSQEKIDALTTLGADVRPVPVAPFTDPNNYNHQARRFAESIDNAVWTNQFDNTANRRAHIETTGPEIWRQTDGKVDAVTFGTGTGGTLAGVSMYLKDRNPKVKAILADPEGSVLYNWIKHGKLEREGTGSITEGIGQGRVTDNLKGADIDDAVHVTDKSAVEMTFRLLHEEGFFVGASSGLNVSAAVQVAQMLGPGHTIVTCLCDTGQRYYAKLFSRSVLESRGVLDSVPEQYRTSLHD</sequence>
<protein>
    <recommendedName>
        <fullName evidence="11">Cysteine synthase 1</fullName>
    </recommendedName>
    <alternativeName>
        <fullName evidence="12">O-acetylserine (thiol)-lyase 1</fullName>
    </alternativeName>
    <alternativeName>
        <fullName evidence="13">O-acetylserine sulfhydrylase 1</fullName>
    </alternativeName>
    <alternativeName>
        <fullName evidence="14">O-succinylserine sulfhydrylase</fullName>
    </alternativeName>
</protein>
<comment type="subcellular location">
    <subcellularLocation>
        <location evidence="2">Mitochondrion</location>
    </subcellularLocation>
</comment>
<evidence type="ECO:0000256" key="11">
    <source>
        <dbReference type="ARBA" id="ARBA00072087"/>
    </source>
</evidence>
<evidence type="ECO:0000256" key="12">
    <source>
        <dbReference type="ARBA" id="ARBA00078262"/>
    </source>
</evidence>
<dbReference type="RefSeq" id="XP_019621962.1">
    <property type="nucleotide sequence ID" value="XM_019766403.1"/>
</dbReference>